<protein>
    <submittedName>
        <fullName evidence="5">30S ribosomal protein S5 alanine N-acetyltransferase</fullName>
    </submittedName>
</protein>
<reference evidence="5" key="1">
    <citation type="submission" date="2019-11" db="EMBL/GenBank/DDBJ databases">
        <title>Microbial mats filling the niche in hypersaline microbial mats.</title>
        <authorList>
            <person name="Wong H.L."/>
            <person name="Macleod F.I."/>
            <person name="White R.A. III"/>
            <person name="Burns B.P."/>
        </authorList>
    </citation>
    <scope>NUCLEOTIDE SEQUENCE</scope>
    <source>
        <strain evidence="5">Rbin_158</strain>
    </source>
</reference>
<comment type="caution">
    <text evidence="5">The sequence shown here is derived from an EMBL/GenBank/DDBJ whole genome shotgun (WGS) entry which is preliminary data.</text>
</comment>
<evidence type="ECO:0000256" key="3">
    <source>
        <dbReference type="ARBA" id="ARBA00038502"/>
    </source>
</evidence>
<organism evidence="5 6">
    <name type="scientific">candidate division KSB3 bacterium</name>
    <dbReference type="NCBI Taxonomy" id="2044937"/>
    <lineage>
        <taxon>Bacteria</taxon>
        <taxon>candidate division KSB3</taxon>
    </lineage>
</organism>
<name>A0A9D5JZ93_9BACT</name>
<dbReference type="GO" id="GO:0008999">
    <property type="term" value="F:protein-N-terminal-alanine acetyltransferase activity"/>
    <property type="evidence" value="ECO:0007669"/>
    <property type="project" value="TreeGrafter"/>
</dbReference>
<evidence type="ECO:0000313" key="5">
    <source>
        <dbReference type="EMBL" id="MBD3327084.1"/>
    </source>
</evidence>
<feature type="domain" description="N-acetyltransferase" evidence="4">
    <location>
        <begin position="27"/>
        <end position="182"/>
    </location>
</feature>
<dbReference type="NCBIfam" id="NF008072">
    <property type="entry name" value="PRK10809.1"/>
    <property type="match status" value="1"/>
</dbReference>
<comment type="similarity">
    <text evidence="3">Belongs to the acetyltransferase family. RimJ subfamily.</text>
</comment>
<dbReference type="Gene3D" id="3.40.630.30">
    <property type="match status" value="1"/>
</dbReference>
<evidence type="ECO:0000256" key="2">
    <source>
        <dbReference type="ARBA" id="ARBA00023315"/>
    </source>
</evidence>
<evidence type="ECO:0000259" key="4">
    <source>
        <dbReference type="PROSITE" id="PS51186"/>
    </source>
</evidence>
<dbReference type="PANTHER" id="PTHR43792">
    <property type="entry name" value="GNAT FAMILY, PUTATIVE (AFU_ORTHOLOGUE AFUA_3G00765)-RELATED-RELATED"/>
    <property type="match status" value="1"/>
</dbReference>
<keyword evidence="5" id="KW-0687">Ribonucleoprotein</keyword>
<dbReference type="SUPFAM" id="SSF55729">
    <property type="entry name" value="Acyl-CoA N-acyltransferases (Nat)"/>
    <property type="match status" value="1"/>
</dbReference>
<dbReference type="PROSITE" id="PS51186">
    <property type="entry name" value="GNAT"/>
    <property type="match status" value="1"/>
</dbReference>
<gene>
    <name evidence="5" type="primary">rimJ</name>
    <name evidence="5" type="ORF">GF339_21030</name>
</gene>
<dbReference type="PANTHER" id="PTHR43792:SF8">
    <property type="entry name" value="[RIBOSOMAL PROTEIN US5]-ALANINE N-ACETYLTRANSFERASE"/>
    <property type="match status" value="1"/>
</dbReference>
<dbReference type="GO" id="GO:0005840">
    <property type="term" value="C:ribosome"/>
    <property type="evidence" value="ECO:0007669"/>
    <property type="project" value="UniProtKB-KW"/>
</dbReference>
<dbReference type="Pfam" id="PF13302">
    <property type="entry name" value="Acetyltransf_3"/>
    <property type="match status" value="1"/>
</dbReference>
<dbReference type="GO" id="GO:0005737">
    <property type="term" value="C:cytoplasm"/>
    <property type="evidence" value="ECO:0007669"/>
    <property type="project" value="TreeGrafter"/>
</dbReference>
<dbReference type="EMBL" id="WJJP01000685">
    <property type="protein sequence ID" value="MBD3327084.1"/>
    <property type="molecule type" value="Genomic_DNA"/>
</dbReference>
<evidence type="ECO:0000313" key="6">
    <source>
        <dbReference type="Proteomes" id="UP000649604"/>
    </source>
</evidence>
<sequence length="198" mass="23008">MAPKTTGFPLETERLLLRLPVPQDAKLLVRYYSENQHHLTPWEPRRSEAFYTVTFWETLLADVKQELCHKRSLRLIVFLKESPKAGIIGVCNFTNVIHGVFQACHLGYSIDYRYEGRGLMYEALTAAIDFVFSQFRLHRIMANYLPRNERSGKLLRRLGFTPEGYARDYLKIAGKWEDHILTSLIRPVSVSDHYGTTD</sequence>
<dbReference type="FunFam" id="3.40.630.30:FF:000005">
    <property type="entry name" value="Ribosomal protein alanine acetyltransferase"/>
    <property type="match status" value="1"/>
</dbReference>
<dbReference type="Proteomes" id="UP000649604">
    <property type="component" value="Unassembled WGS sequence"/>
</dbReference>
<dbReference type="InterPro" id="IPR000182">
    <property type="entry name" value="GNAT_dom"/>
</dbReference>
<dbReference type="AlphaFoldDB" id="A0A9D5JZ93"/>
<dbReference type="InterPro" id="IPR051531">
    <property type="entry name" value="N-acetyltransferase"/>
</dbReference>
<accession>A0A9D5JZ93</accession>
<dbReference type="InterPro" id="IPR016181">
    <property type="entry name" value="Acyl_CoA_acyltransferase"/>
</dbReference>
<keyword evidence="1" id="KW-0808">Transferase</keyword>
<evidence type="ECO:0000256" key="1">
    <source>
        <dbReference type="ARBA" id="ARBA00022679"/>
    </source>
</evidence>
<keyword evidence="5" id="KW-0689">Ribosomal protein</keyword>
<keyword evidence="2" id="KW-0012">Acyltransferase</keyword>
<proteinExistence type="inferred from homology"/>